<evidence type="ECO:0000256" key="1">
    <source>
        <dbReference type="SAM" id="SignalP"/>
    </source>
</evidence>
<gene>
    <name evidence="2" type="ORF">EJ04DRAFT_509561</name>
</gene>
<name>A0A9P4V6J6_9PLEO</name>
<evidence type="ECO:0000313" key="3">
    <source>
        <dbReference type="Proteomes" id="UP000799444"/>
    </source>
</evidence>
<dbReference type="EMBL" id="ML996109">
    <property type="protein sequence ID" value="KAF2738388.1"/>
    <property type="molecule type" value="Genomic_DNA"/>
</dbReference>
<proteinExistence type="predicted"/>
<reference evidence="2" key="1">
    <citation type="journal article" date="2020" name="Stud. Mycol.">
        <title>101 Dothideomycetes genomes: a test case for predicting lifestyles and emergence of pathogens.</title>
        <authorList>
            <person name="Haridas S."/>
            <person name="Albert R."/>
            <person name="Binder M."/>
            <person name="Bloem J."/>
            <person name="Labutti K."/>
            <person name="Salamov A."/>
            <person name="Andreopoulos B."/>
            <person name="Baker S."/>
            <person name="Barry K."/>
            <person name="Bills G."/>
            <person name="Bluhm B."/>
            <person name="Cannon C."/>
            <person name="Castanera R."/>
            <person name="Culley D."/>
            <person name="Daum C."/>
            <person name="Ezra D."/>
            <person name="Gonzalez J."/>
            <person name="Henrissat B."/>
            <person name="Kuo A."/>
            <person name="Liang C."/>
            <person name="Lipzen A."/>
            <person name="Lutzoni F."/>
            <person name="Magnuson J."/>
            <person name="Mondo S."/>
            <person name="Nolan M."/>
            <person name="Ohm R."/>
            <person name="Pangilinan J."/>
            <person name="Park H.-J."/>
            <person name="Ramirez L."/>
            <person name="Alfaro M."/>
            <person name="Sun H."/>
            <person name="Tritt A."/>
            <person name="Yoshinaga Y."/>
            <person name="Zwiers L.-H."/>
            <person name="Turgeon B."/>
            <person name="Goodwin S."/>
            <person name="Spatafora J."/>
            <person name="Crous P."/>
            <person name="Grigoriev I."/>
        </authorList>
    </citation>
    <scope>NUCLEOTIDE SEQUENCE</scope>
    <source>
        <strain evidence="2">CBS 125425</strain>
    </source>
</reference>
<accession>A0A9P4V6J6</accession>
<keyword evidence="3" id="KW-1185">Reference proteome</keyword>
<comment type="caution">
    <text evidence="2">The sequence shown here is derived from an EMBL/GenBank/DDBJ whole genome shotgun (WGS) entry which is preliminary data.</text>
</comment>
<sequence>MMQLLSLAILFATLVSSLAIAAPPPIPQEVLVHETSNRVREKVPGDNPAYFTRVKRDEQLFVIHEFTVSPYPPVKYDVDISLRFVFEY</sequence>
<feature type="non-terminal residue" evidence="2">
    <location>
        <position position="88"/>
    </location>
</feature>
<feature type="signal peptide" evidence="1">
    <location>
        <begin position="1"/>
        <end position="19"/>
    </location>
</feature>
<dbReference type="AlphaFoldDB" id="A0A9P4V6J6"/>
<dbReference type="OrthoDB" id="5422698at2759"/>
<evidence type="ECO:0000313" key="2">
    <source>
        <dbReference type="EMBL" id="KAF2738388.1"/>
    </source>
</evidence>
<dbReference type="Proteomes" id="UP000799444">
    <property type="component" value="Unassembled WGS sequence"/>
</dbReference>
<feature type="chain" id="PRO_5040126305" evidence="1">
    <location>
        <begin position="20"/>
        <end position="88"/>
    </location>
</feature>
<organism evidence="2 3">
    <name type="scientific">Polyplosphaeria fusca</name>
    <dbReference type="NCBI Taxonomy" id="682080"/>
    <lineage>
        <taxon>Eukaryota</taxon>
        <taxon>Fungi</taxon>
        <taxon>Dikarya</taxon>
        <taxon>Ascomycota</taxon>
        <taxon>Pezizomycotina</taxon>
        <taxon>Dothideomycetes</taxon>
        <taxon>Pleosporomycetidae</taxon>
        <taxon>Pleosporales</taxon>
        <taxon>Tetraplosphaeriaceae</taxon>
        <taxon>Polyplosphaeria</taxon>
    </lineage>
</organism>
<keyword evidence="1" id="KW-0732">Signal</keyword>
<protein>
    <submittedName>
        <fullName evidence="2">Uncharacterized protein</fullName>
    </submittedName>
</protein>